<dbReference type="AlphaFoldDB" id="A0ABC9SR43"/>
<dbReference type="SMART" id="SM00235">
    <property type="entry name" value="ZnMc"/>
    <property type="match status" value="1"/>
</dbReference>
<dbReference type="Gene3D" id="3.40.390.10">
    <property type="entry name" value="Collagenase (Catalytic Domain)"/>
    <property type="match status" value="1"/>
</dbReference>
<dbReference type="InterPro" id="IPR002477">
    <property type="entry name" value="Peptidoglycan-bd-like"/>
</dbReference>
<dbReference type="SUPFAM" id="SSF47090">
    <property type="entry name" value="PGBD-like"/>
    <property type="match status" value="1"/>
</dbReference>
<name>A0ABC9SR43_BACCE</name>
<dbReference type="PRINTS" id="PR00138">
    <property type="entry name" value="MATRIXIN"/>
</dbReference>
<organism evidence="10 11">
    <name type="scientific">Bacillus cereus TIAC219</name>
    <dbReference type="NCBI Taxonomy" id="718222"/>
    <lineage>
        <taxon>Bacteria</taxon>
        <taxon>Bacillati</taxon>
        <taxon>Bacillota</taxon>
        <taxon>Bacilli</taxon>
        <taxon>Bacillales</taxon>
        <taxon>Bacillaceae</taxon>
        <taxon>Bacillus</taxon>
        <taxon>Bacillus cereus group</taxon>
    </lineage>
</organism>
<dbReference type="Pfam" id="PF01471">
    <property type="entry name" value="PG_binding_1"/>
    <property type="match status" value="1"/>
</dbReference>
<accession>A0ABC9SR43</accession>
<dbReference type="PANTHER" id="PTHR10201:SF323">
    <property type="entry name" value="MATRIX METALLOPROTEINASE-21"/>
    <property type="match status" value="1"/>
</dbReference>
<keyword evidence="2" id="KW-0645">Protease</keyword>
<dbReference type="PANTHER" id="PTHR10201">
    <property type="entry name" value="MATRIX METALLOPROTEINASE"/>
    <property type="match status" value="1"/>
</dbReference>
<evidence type="ECO:0000256" key="6">
    <source>
        <dbReference type="ARBA" id="ARBA00022833"/>
    </source>
</evidence>
<dbReference type="Pfam" id="PF00413">
    <property type="entry name" value="Peptidase_M10"/>
    <property type="match status" value="1"/>
</dbReference>
<evidence type="ECO:0000313" key="11">
    <source>
        <dbReference type="Proteomes" id="UP000014060"/>
    </source>
</evidence>
<dbReference type="InterPro" id="IPR033739">
    <property type="entry name" value="M10A_MMP"/>
</dbReference>
<dbReference type="InterPro" id="IPR021190">
    <property type="entry name" value="Pept_M10A"/>
</dbReference>
<proteinExistence type="predicted"/>
<dbReference type="GO" id="GO:0046872">
    <property type="term" value="F:metal ion binding"/>
    <property type="evidence" value="ECO:0007669"/>
    <property type="project" value="UniProtKB-KW"/>
</dbReference>
<dbReference type="PROSITE" id="PS00546">
    <property type="entry name" value="CYSTEINE_SWITCH"/>
    <property type="match status" value="1"/>
</dbReference>
<evidence type="ECO:0000256" key="5">
    <source>
        <dbReference type="ARBA" id="ARBA00022801"/>
    </source>
</evidence>
<gene>
    <name evidence="10" type="ORF">IAY_04127</name>
</gene>
<protein>
    <recommendedName>
        <fullName evidence="9">Peptidase metallopeptidase domain-containing protein</fullName>
    </recommendedName>
</protein>
<dbReference type="CDD" id="cd04278">
    <property type="entry name" value="ZnMc_MMP"/>
    <property type="match status" value="1"/>
</dbReference>
<dbReference type="GO" id="GO:0006508">
    <property type="term" value="P:proteolysis"/>
    <property type="evidence" value="ECO:0007669"/>
    <property type="project" value="UniProtKB-KW"/>
</dbReference>
<keyword evidence="7" id="KW-0482">Metalloprotease</keyword>
<dbReference type="Proteomes" id="UP000014060">
    <property type="component" value="Unassembled WGS sequence"/>
</dbReference>
<keyword evidence="4" id="KW-0732">Signal</keyword>
<evidence type="ECO:0000313" key="10">
    <source>
        <dbReference type="EMBL" id="EOQ58128.1"/>
    </source>
</evidence>
<dbReference type="FunFam" id="3.40.390.10:FF:000068">
    <property type="entry name" value="Predicted protein"/>
    <property type="match status" value="1"/>
</dbReference>
<feature type="domain" description="Peptidase metallopeptidase" evidence="9">
    <location>
        <begin position="95"/>
        <end position="256"/>
    </location>
</feature>
<keyword evidence="3" id="KW-0479">Metal-binding</keyword>
<dbReference type="InterPro" id="IPR006026">
    <property type="entry name" value="Peptidase_Metallo"/>
</dbReference>
<dbReference type="InterPro" id="IPR021158">
    <property type="entry name" value="Pept_M10A_Zn_BS"/>
</dbReference>
<evidence type="ECO:0000256" key="2">
    <source>
        <dbReference type="ARBA" id="ARBA00022670"/>
    </source>
</evidence>
<evidence type="ECO:0000256" key="8">
    <source>
        <dbReference type="ARBA" id="ARBA00023145"/>
    </source>
</evidence>
<evidence type="ECO:0000256" key="1">
    <source>
        <dbReference type="ARBA" id="ARBA00001947"/>
    </source>
</evidence>
<keyword evidence="8" id="KW-0865">Zymogen</keyword>
<sequence length="258" mass="28409">MKLPSAIGLKRDSKGKPVNELQNFLQAFGYLKKGDNEVELEANFDDTTETALKKYQKFNDIPQSGELDETTIKQMRLPRCGCPDLHEGLENFAAQGNKWNKNNLTYKFVKFTSDLSKDEVRSAIAKAFSLWSEVTPLTFEEVTTDNADILISFVTGEHGDNNPFDGNGNVLAHAYFPPPNSGSLAGDAHFDDGETWSISTPTSGIDLITVAAHEFGHSLGLSHSKVRGSLMFPSYSGILRSLHQDDISGIQSIYGSRE</sequence>
<evidence type="ECO:0000256" key="3">
    <source>
        <dbReference type="ARBA" id="ARBA00022723"/>
    </source>
</evidence>
<dbReference type="SUPFAM" id="SSF55486">
    <property type="entry name" value="Metalloproteases ('zincins'), catalytic domain"/>
    <property type="match status" value="1"/>
</dbReference>
<evidence type="ECO:0000256" key="4">
    <source>
        <dbReference type="ARBA" id="ARBA00022729"/>
    </source>
</evidence>
<reference evidence="10 11" key="1">
    <citation type="submission" date="2013-01" db="EMBL/GenBank/DDBJ databases">
        <title>The Genome Sequence of Bacillus cereus TIAC219.</title>
        <authorList>
            <consortium name="The Broad Institute Genome Sequencing Platform"/>
            <consortium name="The Broad Institute Genome Sequencing Center for Infectious Disease"/>
            <person name="Feldgarden M."/>
            <person name="Van der Auwera G.A."/>
            <person name="Mahillon J."/>
            <person name="Duprez V."/>
            <person name="Timmery S."/>
            <person name="Mattelet C."/>
            <person name="Dierick K."/>
            <person name="Sun M."/>
            <person name="Yu Z."/>
            <person name="Zhu L."/>
            <person name="Hu X."/>
            <person name="Shank E.B."/>
            <person name="Swiecicka I."/>
            <person name="Hansen B.M."/>
            <person name="Andrup L."/>
            <person name="Walker B."/>
            <person name="Young S.K."/>
            <person name="Zeng Q."/>
            <person name="Gargeya S."/>
            <person name="Fitzgerald M."/>
            <person name="Haas B."/>
            <person name="Abouelleil A."/>
            <person name="Alvarado L."/>
            <person name="Arachchi H.M."/>
            <person name="Berlin A.M."/>
            <person name="Chapman S.B."/>
            <person name="Dewar J."/>
            <person name="Goldberg J."/>
            <person name="Griggs A."/>
            <person name="Gujja S."/>
            <person name="Hansen M."/>
            <person name="Howarth C."/>
            <person name="Imamovic A."/>
            <person name="Larimer J."/>
            <person name="McCowan C."/>
            <person name="Murphy C."/>
            <person name="Neiman D."/>
            <person name="Pearson M."/>
            <person name="Priest M."/>
            <person name="Roberts A."/>
            <person name="Saif S."/>
            <person name="Shea T."/>
            <person name="Sisk P."/>
            <person name="Sykes S."/>
            <person name="Wortman J."/>
            <person name="Nusbaum C."/>
            <person name="Birren B."/>
        </authorList>
    </citation>
    <scope>NUCLEOTIDE SEQUENCE [LARGE SCALE GENOMIC DNA]</scope>
    <source>
        <strain evidence="10 11">TIAC219</strain>
    </source>
</reference>
<dbReference type="RefSeq" id="WP_000775479.1">
    <property type="nucleotide sequence ID" value="NZ_KB976012.1"/>
</dbReference>
<comment type="caution">
    <text evidence="10">The sequence shown here is derived from an EMBL/GenBank/DDBJ whole genome shotgun (WGS) entry which is preliminary data.</text>
</comment>
<dbReference type="InterPro" id="IPR001818">
    <property type="entry name" value="Pept_M10_metallopeptidase"/>
</dbReference>
<evidence type="ECO:0000259" key="9">
    <source>
        <dbReference type="SMART" id="SM00235"/>
    </source>
</evidence>
<keyword evidence="6" id="KW-0862">Zinc</keyword>
<dbReference type="GO" id="GO:0008237">
    <property type="term" value="F:metallopeptidase activity"/>
    <property type="evidence" value="ECO:0007669"/>
    <property type="project" value="UniProtKB-KW"/>
</dbReference>
<comment type="cofactor">
    <cofactor evidence="1">
        <name>Zn(2+)</name>
        <dbReference type="ChEBI" id="CHEBI:29105"/>
    </cofactor>
</comment>
<dbReference type="InterPro" id="IPR024079">
    <property type="entry name" value="MetalloPept_cat_dom_sf"/>
</dbReference>
<dbReference type="InterPro" id="IPR036365">
    <property type="entry name" value="PGBD-like_sf"/>
</dbReference>
<dbReference type="EMBL" id="AHCJ01000080">
    <property type="protein sequence ID" value="EOQ58128.1"/>
    <property type="molecule type" value="Genomic_DNA"/>
</dbReference>
<keyword evidence="5" id="KW-0378">Hydrolase</keyword>
<evidence type="ECO:0000256" key="7">
    <source>
        <dbReference type="ARBA" id="ARBA00023049"/>
    </source>
</evidence>